<dbReference type="Gene3D" id="3.40.140.10">
    <property type="entry name" value="Cytidine Deaminase, domain 2"/>
    <property type="match status" value="1"/>
</dbReference>
<accession>A0A074VBK0</accession>
<evidence type="ECO:0000256" key="4">
    <source>
        <dbReference type="ARBA" id="ARBA00022723"/>
    </source>
</evidence>
<dbReference type="PANTHER" id="PTHR11079:SF202">
    <property type="entry name" value="TRNA-SPECIFIC ADENOSINE DEAMINASE"/>
    <property type="match status" value="1"/>
</dbReference>
<evidence type="ECO:0000256" key="2">
    <source>
        <dbReference type="ARBA" id="ARBA00011738"/>
    </source>
</evidence>
<dbReference type="PROSITE" id="PS51747">
    <property type="entry name" value="CYT_DCMP_DEAMINASES_2"/>
    <property type="match status" value="1"/>
</dbReference>
<dbReference type="NCBIfam" id="NF008113">
    <property type="entry name" value="PRK10860.1"/>
    <property type="match status" value="1"/>
</dbReference>
<dbReference type="GO" id="GO:0052717">
    <property type="term" value="F:tRNA-specific adenosine-34 deaminase activity"/>
    <property type="evidence" value="ECO:0007669"/>
    <property type="project" value="UniProtKB-UniRule"/>
</dbReference>
<dbReference type="CDD" id="cd01285">
    <property type="entry name" value="nucleoside_deaminase"/>
    <property type="match status" value="1"/>
</dbReference>
<protein>
    <recommendedName>
        <fullName evidence="8">tRNA-specific adenosine deaminase</fullName>
        <ecNumber evidence="8">3.5.4.33</ecNumber>
    </recommendedName>
</protein>
<dbReference type="Gene3D" id="1.10.150.20">
    <property type="entry name" value="5' to 3' exonuclease, C-terminal subdomain"/>
    <property type="match status" value="1"/>
</dbReference>
<dbReference type="Proteomes" id="UP000027644">
    <property type="component" value="Unassembled WGS sequence"/>
</dbReference>
<evidence type="ECO:0000256" key="8">
    <source>
        <dbReference type="HAMAP-Rule" id="MF_00972"/>
    </source>
</evidence>
<keyword evidence="5 8" id="KW-0378">Hydrolase</keyword>
<dbReference type="Pfam" id="PF14437">
    <property type="entry name" value="MafB19-deam"/>
    <property type="match status" value="1"/>
</dbReference>
<dbReference type="InterPro" id="IPR028883">
    <property type="entry name" value="tRNA_aden_deaminase"/>
</dbReference>
<feature type="active site" description="Proton donor" evidence="8">
    <location>
        <position position="146"/>
    </location>
</feature>
<dbReference type="InterPro" id="IPR058535">
    <property type="entry name" value="MafB19-deam"/>
</dbReference>
<gene>
    <name evidence="8" type="primary">tadA</name>
    <name evidence="10" type="ORF">SASC598J21_022660</name>
</gene>
<evidence type="ECO:0000313" key="10">
    <source>
        <dbReference type="EMBL" id="KEP99829.1"/>
    </source>
</evidence>
<organism evidence="10 11">
    <name type="scientific">Snodgrassella alvi SCGC AB-598-J21</name>
    <dbReference type="NCBI Taxonomy" id="1385367"/>
    <lineage>
        <taxon>Bacteria</taxon>
        <taxon>Pseudomonadati</taxon>
        <taxon>Pseudomonadota</taxon>
        <taxon>Betaproteobacteria</taxon>
        <taxon>Neisseriales</taxon>
        <taxon>Neisseriaceae</taxon>
        <taxon>Snodgrassella</taxon>
    </lineage>
</organism>
<dbReference type="InterPro" id="IPR016192">
    <property type="entry name" value="APOBEC/CMP_deaminase_Zn-bd"/>
</dbReference>
<feature type="domain" description="CMP/dCMP-type deaminase" evidence="9">
    <location>
        <begin position="93"/>
        <end position="204"/>
    </location>
</feature>
<reference evidence="10 11" key="1">
    <citation type="journal article" date="2014" name="PLoS Genet.">
        <title>Hidden diversity in honey bee gut symbionts detected by single-cell genomics.</title>
        <authorList>
            <person name="Engel P."/>
            <person name="Stepanauskas R."/>
            <person name="Moran N."/>
        </authorList>
    </citation>
    <scope>NUCLEOTIDE SEQUENCE [LARGE SCALE GENOMIC DNA]</scope>
    <source>
        <strain evidence="10 11">SCGC AB-598-J21</strain>
    </source>
</reference>
<dbReference type="PROSITE" id="PS00903">
    <property type="entry name" value="CYT_DCMP_DEAMINASES_1"/>
    <property type="match status" value="1"/>
</dbReference>
<dbReference type="GO" id="GO:0008270">
    <property type="term" value="F:zinc ion binding"/>
    <property type="evidence" value="ECO:0007669"/>
    <property type="project" value="UniProtKB-UniRule"/>
</dbReference>
<dbReference type="PANTHER" id="PTHR11079">
    <property type="entry name" value="CYTOSINE DEAMINASE FAMILY MEMBER"/>
    <property type="match status" value="1"/>
</dbReference>
<dbReference type="HAMAP" id="MF_00972">
    <property type="entry name" value="tRNA_aden_deaminase"/>
    <property type="match status" value="1"/>
</dbReference>
<dbReference type="InterPro" id="IPR016193">
    <property type="entry name" value="Cytidine_deaminase-like"/>
</dbReference>
<sequence>MSTPLTTPPLAPKTIAILKQLNIHCLEDLHLRGALTAFLQFKSISTGCTDSLLWQFIALVEDRSVQSFTSEEKDYWRQQLKLYPPVAVFPSEKVMQQWMHQALDAAHQASILNEVPVGAVVVCENTLVGYGYNRCIADCNISHHAEIQALTAASKALGNYRLENCDVYITLEPCAMCASALIQARIRRVIYGACETKTGAAGSVINLFTNQQLNKHTAIIGGVLANESTQLLQDFFRRKRSPV</sequence>
<dbReference type="AlphaFoldDB" id="A0A074VBK0"/>
<dbReference type="InterPro" id="IPR007077">
    <property type="entry name" value="TfoX_C"/>
</dbReference>
<dbReference type="EMBL" id="AVQL01000456">
    <property type="protein sequence ID" value="KEP99829.1"/>
    <property type="molecule type" value="Genomic_DNA"/>
</dbReference>
<evidence type="ECO:0000256" key="1">
    <source>
        <dbReference type="ARBA" id="ARBA00010669"/>
    </source>
</evidence>
<comment type="caution">
    <text evidence="10">The sequence shown here is derived from an EMBL/GenBank/DDBJ whole genome shotgun (WGS) entry which is preliminary data.</text>
</comment>
<dbReference type="SUPFAM" id="SSF53927">
    <property type="entry name" value="Cytidine deaminase-like"/>
    <property type="match status" value="1"/>
</dbReference>
<dbReference type="GO" id="GO:0002100">
    <property type="term" value="P:tRNA wobble adenosine to inosine editing"/>
    <property type="evidence" value="ECO:0007669"/>
    <property type="project" value="UniProtKB-UniRule"/>
</dbReference>
<feature type="binding site" evidence="8">
    <location>
        <position position="174"/>
    </location>
    <ligand>
        <name>Zn(2+)</name>
        <dbReference type="ChEBI" id="CHEBI:29105"/>
        <note>catalytic</note>
    </ligand>
</feature>
<evidence type="ECO:0000256" key="5">
    <source>
        <dbReference type="ARBA" id="ARBA00022801"/>
    </source>
</evidence>
<feature type="binding site" evidence="8">
    <location>
        <position position="144"/>
    </location>
    <ligand>
        <name>Zn(2+)</name>
        <dbReference type="ChEBI" id="CHEBI:29105"/>
        <note>catalytic</note>
    </ligand>
</feature>
<dbReference type="Pfam" id="PF04994">
    <property type="entry name" value="TfoX_C"/>
    <property type="match status" value="1"/>
</dbReference>
<evidence type="ECO:0000256" key="3">
    <source>
        <dbReference type="ARBA" id="ARBA00022694"/>
    </source>
</evidence>
<evidence type="ECO:0000313" key="11">
    <source>
        <dbReference type="Proteomes" id="UP000027644"/>
    </source>
</evidence>
<keyword evidence="6 8" id="KW-0862">Zinc</keyword>
<comment type="catalytic activity">
    <reaction evidence="7 8">
        <text>adenosine(34) in tRNA + H2O + H(+) = inosine(34) in tRNA + NH4(+)</text>
        <dbReference type="Rhea" id="RHEA:43168"/>
        <dbReference type="Rhea" id="RHEA-COMP:10373"/>
        <dbReference type="Rhea" id="RHEA-COMP:10374"/>
        <dbReference type="ChEBI" id="CHEBI:15377"/>
        <dbReference type="ChEBI" id="CHEBI:15378"/>
        <dbReference type="ChEBI" id="CHEBI:28938"/>
        <dbReference type="ChEBI" id="CHEBI:74411"/>
        <dbReference type="ChEBI" id="CHEBI:82852"/>
        <dbReference type="EC" id="3.5.4.33"/>
    </reaction>
</comment>
<feature type="binding site" evidence="8">
    <location>
        <position position="177"/>
    </location>
    <ligand>
        <name>Zn(2+)</name>
        <dbReference type="ChEBI" id="CHEBI:29105"/>
        <note>catalytic</note>
    </ligand>
</feature>
<name>A0A074VBK0_9NEIS</name>
<evidence type="ECO:0000256" key="6">
    <source>
        <dbReference type="ARBA" id="ARBA00022833"/>
    </source>
</evidence>
<evidence type="ECO:0000259" key="9">
    <source>
        <dbReference type="PROSITE" id="PS51747"/>
    </source>
</evidence>
<comment type="subunit">
    <text evidence="2 8">Homodimer.</text>
</comment>
<keyword evidence="4 8" id="KW-0479">Metal-binding</keyword>
<proteinExistence type="inferred from homology"/>
<dbReference type="InterPro" id="IPR002125">
    <property type="entry name" value="CMP_dCMP_dom"/>
</dbReference>
<keyword evidence="3 8" id="KW-0819">tRNA processing</keyword>
<comment type="function">
    <text evidence="8">Catalyzes the deamination of adenosine to inosine at the wobble position 34 of tRNA(Arg2).</text>
</comment>
<comment type="cofactor">
    <cofactor evidence="8">
        <name>Zn(2+)</name>
        <dbReference type="ChEBI" id="CHEBI:29105"/>
    </cofactor>
    <text evidence="8">Binds 1 zinc ion per subunit.</text>
</comment>
<dbReference type="EC" id="3.5.4.33" evidence="8"/>
<comment type="similarity">
    <text evidence="1">Belongs to the cytidine and deoxycytidylate deaminase family. ADAT2 subfamily.</text>
</comment>
<evidence type="ECO:0000256" key="7">
    <source>
        <dbReference type="ARBA" id="ARBA00048045"/>
    </source>
</evidence>